<keyword evidence="2 5" id="KW-0812">Transmembrane</keyword>
<dbReference type="KEGG" id="mff:MFFC18_48330"/>
<dbReference type="InterPro" id="IPR050598">
    <property type="entry name" value="AminoAcid_Transporter"/>
</dbReference>
<feature type="transmembrane region" description="Helical" evidence="5">
    <location>
        <begin position="332"/>
        <end position="351"/>
    </location>
</feature>
<name>A0A5B9PHY4_9BACT</name>
<evidence type="ECO:0000313" key="6">
    <source>
        <dbReference type="EMBL" id="QEG24910.1"/>
    </source>
</evidence>
<feature type="transmembrane region" description="Helical" evidence="5">
    <location>
        <begin position="418"/>
        <end position="435"/>
    </location>
</feature>
<dbReference type="PIRSF" id="PIRSF006060">
    <property type="entry name" value="AA_transporter"/>
    <property type="match status" value="1"/>
</dbReference>
<dbReference type="GO" id="GO:0015179">
    <property type="term" value="F:L-amino acid transmembrane transporter activity"/>
    <property type="evidence" value="ECO:0007669"/>
    <property type="project" value="TreeGrafter"/>
</dbReference>
<evidence type="ECO:0000256" key="3">
    <source>
        <dbReference type="ARBA" id="ARBA00022989"/>
    </source>
</evidence>
<organism evidence="6 7">
    <name type="scientific">Mariniblastus fucicola</name>
    <dbReference type="NCBI Taxonomy" id="980251"/>
    <lineage>
        <taxon>Bacteria</taxon>
        <taxon>Pseudomonadati</taxon>
        <taxon>Planctomycetota</taxon>
        <taxon>Planctomycetia</taxon>
        <taxon>Pirellulales</taxon>
        <taxon>Pirellulaceae</taxon>
        <taxon>Mariniblastus</taxon>
    </lineage>
</organism>
<sequence length="448" mass="47753">MPESESETSTTGRPFGLWSATFLVVANMIGAGVFTTSGFSFADLGDRQFVMYAWLIGSLIAVCGAISYGQLAQRITESGGEYLFLSRMVHPSIGFIAGWVSLLAGFTGAIAFAATAFESYAIPESIRPGWFQPGIAAIASIVLFGMLHSFVLKTGVVAQNLVVVLKLVLLAAFVAIAFAKFPSGWEGMQIETETVTFSVYAIASTLVWISLSFSGFNAAVYITGEVENPKTNVPRALLLGTLIVSGFYLALNFAFLFGPEPDKIRAVPDVAAAASQAIGGNWMATLIRVIVSVALLSSVSSMVIAGPRVYAKMAEDGVFPKLFNASKGKHHAVPVTAIWLQVAMASVVVYFSSLKSLLDYLGFTLSVSAAVAVACIFWTRRTNDTGLQRIFFSAIAMLYVLATIVLAVLSAINRPQQLIGFAVTIISGLVLYYALSTIGKSDNPSRNE</sequence>
<feature type="transmembrane region" description="Helical" evidence="5">
    <location>
        <begin position="93"/>
        <end position="117"/>
    </location>
</feature>
<dbReference type="InterPro" id="IPR002293">
    <property type="entry name" value="AA/rel_permease1"/>
</dbReference>
<feature type="transmembrane region" description="Helical" evidence="5">
    <location>
        <begin position="51"/>
        <end position="72"/>
    </location>
</feature>
<protein>
    <submittedName>
        <fullName evidence="6">Serine/threonine exchanger SteT</fullName>
    </submittedName>
</protein>
<proteinExistence type="predicted"/>
<evidence type="ECO:0000256" key="5">
    <source>
        <dbReference type="SAM" id="Phobius"/>
    </source>
</evidence>
<dbReference type="Pfam" id="PF13520">
    <property type="entry name" value="AA_permease_2"/>
    <property type="match status" value="1"/>
</dbReference>
<dbReference type="AlphaFoldDB" id="A0A5B9PHY4"/>
<evidence type="ECO:0000256" key="2">
    <source>
        <dbReference type="ARBA" id="ARBA00022692"/>
    </source>
</evidence>
<dbReference type="RefSeq" id="WP_075084446.1">
    <property type="nucleotide sequence ID" value="NZ_CP042912.1"/>
</dbReference>
<dbReference type="GO" id="GO:0016020">
    <property type="term" value="C:membrane"/>
    <property type="evidence" value="ECO:0007669"/>
    <property type="project" value="UniProtKB-SubCell"/>
</dbReference>
<feature type="transmembrane region" description="Helical" evidence="5">
    <location>
        <begin position="357"/>
        <end position="378"/>
    </location>
</feature>
<accession>A0A5B9PHY4</accession>
<keyword evidence="3 5" id="KW-1133">Transmembrane helix</keyword>
<dbReference type="Proteomes" id="UP000322214">
    <property type="component" value="Chromosome"/>
</dbReference>
<gene>
    <name evidence="6" type="primary">steT_2</name>
    <name evidence="6" type="ORF">MFFC18_48330</name>
</gene>
<dbReference type="STRING" id="980251.GCA_001642875_01644"/>
<feature type="transmembrane region" description="Helical" evidence="5">
    <location>
        <begin position="390"/>
        <end position="412"/>
    </location>
</feature>
<dbReference type="Gene3D" id="1.20.1740.10">
    <property type="entry name" value="Amino acid/polyamine transporter I"/>
    <property type="match status" value="1"/>
</dbReference>
<feature type="transmembrane region" description="Helical" evidence="5">
    <location>
        <begin position="236"/>
        <end position="257"/>
    </location>
</feature>
<comment type="subcellular location">
    <subcellularLocation>
        <location evidence="1">Membrane</location>
        <topology evidence="1">Multi-pass membrane protein</topology>
    </subcellularLocation>
</comment>
<keyword evidence="7" id="KW-1185">Reference proteome</keyword>
<dbReference type="OrthoDB" id="9809628at2"/>
<feature type="transmembrane region" description="Helical" evidence="5">
    <location>
        <begin position="199"/>
        <end position="224"/>
    </location>
</feature>
<evidence type="ECO:0000256" key="1">
    <source>
        <dbReference type="ARBA" id="ARBA00004141"/>
    </source>
</evidence>
<feature type="transmembrane region" description="Helical" evidence="5">
    <location>
        <begin position="289"/>
        <end position="311"/>
    </location>
</feature>
<evidence type="ECO:0000313" key="7">
    <source>
        <dbReference type="Proteomes" id="UP000322214"/>
    </source>
</evidence>
<evidence type="ECO:0000256" key="4">
    <source>
        <dbReference type="ARBA" id="ARBA00023136"/>
    </source>
</evidence>
<dbReference type="PANTHER" id="PTHR11785:SF512">
    <property type="entry name" value="SOBREMESA, ISOFORM B"/>
    <property type="match status" value="1"/>
</dbReference>
<feature type="transmembrane region" description="Helical" evidence="5">
    <location>
        <begin position="161"/>
        <end position="179"/>
    </location>
</feature>
<feature type="transmembrane region" description="Helical" evidence="5">
    <location>
        <begin position="15"/>
        <end position="39"/>
    </location>
</feature>
<dbReference type="PANTHER" id="PTHR11785">
    <property type="entry name" value="AMINO ACID TRANSPORTER"/>
    <property type="match status" value="1"/>
</dbReference>
<feature type="transmembrane region" description="Helical" evidence="5">
    <location>
        <begin position="129"/>
        <end position="152"/>
    </location>
</feature>
<reference evidence="6 7" key="1">
    <citation type="submission" date="2019-08" db="EMBL/GenBank/DDBJ databases">
        <title>Deep-cultivation of Planctomycetes and their phenomic and genomic characterization uncovers novel biology.</title>
        <authorList>
            <person name="Wiegand S."/>
            <person name="Jogler M."/>
            <person name="Boedeker C."/>
            <person name="Pinto D."/>
            <person name="Vollmers J."/>
            <person name="Rivas-Marin E."/>
            <person name="Kohn T."/>
            <person name="Peeters S.H."/>
            <person name="Heuer A."/>
            <person name="Rast P."/>
            <person name="Oberbeckmann S."/>
            <person name="Bunk B."/>
            <person name="Jeske O."/>
            <person name="Meyerdierks A."/>
            <person name="Storesund J.E."/>
            <person name="Kallscheuer N."/>
            <person name="Luecker S."/>
            <person name="Lage O.M."/>
            <person name="Pohl T."/>
            <person name="Merkel B.J."/>
            <person name="Hornburger P."/>
            <person name="Mueller R.-W."/>
            <person name="Bruemmer F."/>
            <person name="Labrenz M."/>
            <person name="Spormann A.M."/>
            <person name="Op den Camp H."/>
            <person name="Overmann J."/>
            <person name="Amann R."/>
            <person name="Jetten M.S.M."/>
            <person name="Mascher T."/>
            <person name="Medema M.H."/>
            <person name="Devos D.P."/>
            <person name="Kaster A.-K."/>
            <person name="Ovreas L."/>
            <person name="Rohde M."/>
            <person name="Galperin M.Y."/>
            <person name="Jogler C."/>
        </authorList>
    </citation>
    <scope>NUCLEOTIDE SEQUENCE [LARGE SCALE GENOMIC DNA]</scope>
    <source>
        <strain evidence="6 7">FC18</strain>
    </source>
</reference>
<dbReference type="EMBL" id="CP042912">
    <property type="protein sequence ID" value="QEG24910.1"/>
    <property type="molecule type" value="Genomic_DNA"/>
</dbReference>
<keyword evidence="4 5" id="KW-0472">Membrane</keyword>